<sequence>MKVFRIAWVVLAVVVLGMDAAGIPYAYERYEIVCTRSAEVCAEDGLLTPEDARRLGELGISRGFYAAYQGVGVETAMTLICFAVAAVIFFRRSDDVMALFTSFVLLLFGGAGAAGTMRALAEAHSAFWFPVHLLDYVSQVCVGVFFYLFPTGEFVPRWTRWATVASAAFFVPDIFFPASAVATISDPLFFVFLGSLVIAQVYRYLRVSTVEQRQQTKWVVFGFAAALVGFMAVIALTFVPAIRDVGPLGLMVFSTLVYGFLALIPLSIGVAILRSRLYDIDVVINRALVYGPLTATLVALYFGGIVVLQRGFVALTGQQSTLAVVASTLAIATLFNPLRRRVQALVDRRFYRRKYDAAKTLAAFNSKLREETDLDSLRDDVLGVVRETMQPEHASLWLRSHTADVKENVPG</sequence>
<keyword evidence="1" id="KW-1133">Transmembrane helix</keyword>
<evidence type="ECO:0000256" key="1">
    <source>
        <dbReference type="SAM" id="Phobius"/>
    </source>
</evidence>
<feature type="transmembrane region" description="Helical" evidence="1">
    <location>
        <begin position="218"/>
        <end position="242"/>
    </location>
</feature>
<protein>
    <submittedName>
        <fullName evidence="2">Uncharacterized protein</fullName>
    </submittedName>
</protein>
<feature type="transmembrane region" description="Helical" evidence="1">
    <location>
        <begin position="248"/>
        <end position="275"/>
    </location>
</feature>
<gene>
    <name evidence="2" type="ORF">AVDCRST_MAG55-292</name>
</gene>
<feature type="transmembrane region" description="Helical" evidence="1">
    <location>
        <begin position="66"/>
        <end position="90"/>
    </location>
</feature>
<name>A0A6J4NQC7_9ACTN</name>
<reference evidence="2" key="1">
    <citation type="submission" date="2020-02" db="EMBL/GenBank/DDBJ databases">
        <authorList>
            <person name="Meier V. D."/>
        </authorList>
    </citation>
    <scope>NUCLEOTIDE SEQUENCE</scope>
    <source>
        <strain evidence="2">AVDCRST_MAG55</strain>
    </source>
</reference>
<feature type="transmembrane region" description="Helical" evidence="1">
    <location>
        <begin position="97"/>
        <end position="121"/>
    </location>
</feature>
<accession>A0A6J4NQC7</accession>
<evidence type="ECO:0000313" key="2">
    <source>
        <dbReference type="EMBL" id="CAA9394725.1"/>
    </source>
</evidence>
<organism evidence="2">
    <name type="scientific">uncultured Rubrobacteraceae bacterium</name>
    <dbReference type="NCBI Taxonomy" id="349277"/>
    <lineage>
        <taxon>Bacteria</taxon>
        <taxon>Bacillati</taxon>
        <taxon>Actinomycetota</taxon>
        <taxon>Rubrobacteria</taxon>
        <taxon>Rubrobacterales</taxon>
        <taxon>Rubrobacteraceae</taxon>
        <taxon>environmental samples</taxon>
    </lineage>
</organism>
<proteinExistence type="predicted"/>
<feature type="transmembrane region" description="Helical" evidence="1">
    <location>
        <begin position="287"/>
        <end position="308"/>
    </location>
</feature>
<feature type="transmembrane region" description="Helical" evidence="1">
    <location>
        <begin position="127"/>
        <end position="149"/>
    </location>
</feature>
<keyword evidence="1" id="KW-0812">Transmembrane</keyword>
<feature type="transmembrane region" description="Helical" evidence="1">
    <location>
        <begin position="161"/>
        <end position="182"/>
    </location>
</feature>
<feature type="transmembrane region" description="Helical" evidence="1">
    <location>
        <begin position="320"/>
        <end position="338"/>
    </location>
</feature>
<feature type="transmembrane region" description="Helical" evidence="1">
    <location>
        <begin position="188"/>
        <end position="206"/>
    </location>
</feature>
<keyword evidence="1" id="KW-0472">Membrane</keyword>
<dbReference type="EMBL" id="CADCUZ010000013">
    <property type="protein sequence ID" value="CAA9394725.1"/>
    <property type="molecule type" value="Genomic_DNA"/>
</dbReference>
<dbReference type="AlphaFoldDB" id="A0A6J4NQC7"/>